<gene>
    <name evidence="3" type="ORF">N866_06480</name>
</gene>
<dbReference type="Gene3D" id="3.30.750.24">
    <property type="entry name" value="STAS domain"/>
    <property type="match status" value="1"/>
</dbReference>
<organism evidence="3 4">
    <name type="scientific">Actinotalea ferrariae CF5-4</name>
    <dbReference type="NCBI Taxonomy" id="948458"/>
    <lineage>
        <taxon>Bacteria</taxon>
        <taxon>Bacillati</taxon>
        <taxon>Actinomycetota</taxon>
        <taxon>Actinomycetes</taxon>
        <taxon>Micrococcales</taxon>
        <taxon>Cellulomonadaceae</taxon>
        <taxon>Actinotalea</taxon>
    </lineage>
</organism>
<accession>A0A021VNG0</accession>
<dbReference type="PROSITE" id="PS50801">
    <property type="entry name" value="STAS"/>
    <property type="match status" value="1"/>
</dbReference>
<reference evidence="3 4" key="1">
    <citation type="submission" date="2014-01" db="EMBL/GenBank/DDBJ databases">
        <title>Actinotalea ferrariae CF5-4.</title>
        <authorList>
            <person name="Chen F."/>
            <person name="Li Y."/>
            <person name="Wang G."/>
        </authorList>
    </citation>
    <scope>NUCLEOTIDE SEQUENCE [LARGE SCALE GENOMIC DNA]</scope>
    <source>
        <strain evidence="3 4">CF5-4</strain>
    </source>
</reference>
<dbReference type="SUPFAM" id="SSF52091">
    <property type="entry name" value="SpoIIaa-like"/>
    <property type="match status" value="1"/>
</dbReference>
<dbReference type="Proteomes" id="UP000019753">
    <property type="component" value="Unassembled WGS sequence"/>
</dbReference>
<dbReference type="CDD" id="cd07043">
    <property type="entry name" value="STAS_anti-anti-sigma_factors"/>
    <property type="match status" value="1"/>
</dbReference>
<proteinExistence type="predicted"/>
<sequence length="141" mass="14411">MTDDDATTVQPQPSEPATAAPPGGTPGGGPVGGIDVTEASGRTLVRMWGEVDAGLRDQASLAMVECLRRPLPVTIDARGLTFIDSSGLAFVLQLHKVGQEDGAPIVLRDAPGLLLDLLDMIGMTGAITLETTDGGPAVLVP</sequence>
<evidence type="ECO:0000256" key="1">
    <source>
        <dbReference type="SAM" id="MobiDB-lite"/>
    </source>
</evidence>
<protein>
    <submittedName>
        <fullName evidence="3">Anti-sigma factor antagonist</fullName>
    </submittedName>
</protein>
<dbReference type="RefSeq" id="WP_245612600.1">
    <property type="nucleotide sequence ID" value="NZ_AXCW01000198.1"/>
</dbReference>
<feature type="domain" description="STAS" evidence="2">
    <location>
        <begin position="32"/>
        <end position="141"/>
    </location>
</feature>
<dbReference type="AlphaFoldDB" id="A0A021VNG0"/>
<comment type="caution">
    <text evidence="3">The sequence shown here is derived from an EMBL/GenBank/DDBJ whole genome shotgun (WGS) entry which is preliminary data.</text>
</comment>
<dbReference type="Pfam" id="PF13466">
    <property type="entry name" value="STAS_2"/>
    <property type="match status" value="1"/>
</dbReference>
<evidence type="ECO:0000313" key="3">
    <source>
        <dbReference type="EMBL" id="EYR62643.1"/>
    </source>
</evidence>
<feature type="region of interest" description="Disordered" evidence="1">
    <location>
        <begin position="1"/>
        <end position="36"/>
    </location>
</feature>
<keyword evidence="4" id="KW-1185">Reference proteome</keyword>
<evidence type="ECO:0000313" key="4">
    <source>
        <dbReference type="Proteomes" id="UP000019753"/>
    </source>
</evidence>
<dbReference type="InterPro" id="IPR058548">
    <property type="entry name" value="MlaB-like_STAS"/>
</dbReference>
<dbReference type="InterPro" id="IPR002645">
    <property type="entry name" value="STAS_dom"/>
</dbReference>
<dbReference type="InterPro" id="IPR036513">
    <property type="entry name" value="STAS_dom_sf"/>
</dbReference>
<evidence type="ECO:0000259" key="2">
    <source>
        <dbReference type="PROSITE" id="PS50801"/>
    </source>
</evidence>
<name>A0A021VNG0_9CELL</name>
<dbReference type="EMBL" id="AXCW01000198">
    <property type="protein sequence ID" value="EYR62643.1"/>
    <property type="molecule type" value="Genomic_DNA"/>
</dbReference>